<feature type="domain" description="Outer membrane protein beta-barrel" evidence="3">
    <location>
        <begin position="242"/>
        <end position="375"/>
    </location>
</feature>
<gene>
    <name evidence="4" type="ORF">C5Y93_01490</name>
</gene>
<dbReference type="EMBL" id="PUHZ01000002">
    <property type="protein sequence ID" value="PQO48085.1"/>
    <property type="molecule type" value="Genomic_DNA"/>
</dbReference>
<dbReference type="InterPro" id="IPR027385">
    <property type="entry name" value="Beta-barrel_OMP"/>
</dbReference>
<evidence type="ECO:0000259" key="3">
    <source>
        <dbReference type="Pfam" id="PF13505"/>
    </source>
</evidence>
<name>A0A2S8GUH1_9BACT</name>
<feature type="region of interest" description="Disordered" evidence="2">
    <location>
        <begin position="1"/>
        <end position="38"/>
    </location>
</feature>
<dbReference type="InterPro" id="IPR011250">
    <property type="entry name" value="OMP/PagP_B-barrel"/>
</dbReference>
<dbReference type="AlphaFoldDB" id="A0A2S8GUH1"/>
<evidence type="ECO:0000256" key="2">
    <source>
        <dbReference type="SAM" id="MobiDB-lite"/>
    </source>
</evidence>
<organism evidence="4 5">
    <name type="scientific">Blastopirellula marina</name>
    <dbReference type="NCBI Taxonomy" id="124"/>
    <lineage>
        <taxon>Bacteria</taxon>
        <taxon>Pseudomonadati</taxon>
        <taxon>Planctomycetota</taxon>
        <taxon>Planctomycetia</taxon>
        <taxon>Pirellulales</taxon>
        <taxon>Pirellulaceae</taxon>
        <taxon>Blastopirellula</taxon>
    </lineage>
</organism>
<dbReference type="Proteomes" id="UP000237819">
    <property type="component" value="Unassembled WGS sequence"/>
</dbReference>
<evidence type="ECO:0000313" key="4">
    <source>
        <dbReference type="EMBL" id="PQO48085.1"/>
    </source>
</evidence>
<dbReference type="SUPFAM" id="SSF56925">
    <property type="entry name" value="OMPA-like"/>
    <property type="match status" value="1"/>
</dbReference>
<sequence length="384" mass="43457">MLMGSESPKTACSLHKDPSLETGRSPPIDTRAKGAESIFSKSRRKTTVGYPHTHYQFAHFHTGQTRNRHSLRNRATYFILTPRGEISTIRRPFGEDQNSMRRRFQIAASLLAITTSLVIAAISCAEEAVTEGPPAADSGESYAPQGHDFSQFGDFRTAPGGDEVEVPGWVHDGGEFQRQRIYERFGFYHSHPDDPARHQGVGRPLYGTSWRNRPYHFDYLFGVVETNDLQRNEVLLRSTILQGFRLGYDFDHYWGTEIRFAFGDGKLAYASNPLLDGSAQLMMFDTNLLYYPWGDSVWRPYATVGLGATYYGYDDVNGVNRDQTNFSIPIGIGLKHFFRPWLAFRCELMDNIATGSGSVPTTHNFSFTTGIEYRFGGSRWSYTR</sequence>
<evidence type="ECO:0000313" key="5">
    <source>
        <dbReference type="Proteomes" id="UP000237819"/>
    </source>
</evidence>
<reference evidence="4 5" key="1">
    <citation type="submission" date="2018-02" db="EMBL/GenBank/DDBJ databases">
        <title>Comparative genomes isolates from brazilian mangrove.</title>
        <authorList>
            <person name="Araujo J.E."/>
            <person name="Taketani R.G."/>
            <person name="Silva M.C.P."/>
            <person name="Loureco M.V."/>
            <person name="Andreote F.D."/>
        </authorList>
    </citation>
    <scope>NUCLEOTIDE SEQUENCE [LARGE SCALE GENOMIC DNA]</scope>
    <source>
        <strain evidence="4 5">Nap-Phe MGV</strain>
    </source>
</reference>
<comment type="caution">
    <text evidence="4">The sequence shown here is derived from an EMBL/GenBank/DDBJ whole genome shotgun (WGS) entry which is preliminary data.</text>
</comment>
<keyword evidence="1" id="KW-0732">Signal</keyword>
<evidence type="ECO:0000256" key="1">
    <source>
        <dbReference type="ARBA" id="ARBA00022729"/>
    </source>
</evidence>
<dbReference type="Pfam" id="PF13505">
    <property type="entry name" value="OMP_b-brl"/>
    <property type="match status" value="1"/>
</dbReference>
<protein>
    <recommendedName>
        <fullName evidence="3">Outer membrane protein beta-barrel domain-containing protein</fullName>
    </recommendedName>
</protein>
<dbReference type="Gene3D" id="2.40.160.20">
    <property type="match status" value="1"/>
</dbReference>
<proteinExistence type="predicted"/>
<accession>A0A2S8GUH1</accession>